<evidence type="ECO:0000313" key="2">
    <source>
        <dbReference type="Proteomes" id="UP000308114"/>
    </source>
</evidence>
<gene>
    <name evidence="1" type="ORF">C1I60_15235</name>
</gene>
<protein>
    <submittedName>
        <fullName evidence="1">Uncharacterized protein</fullName>
    </submittedName>
</protein>
<sequence length="100" mass="11521">MDEQGRICKIVDKHNPKEGRILFRNSKVLFNDNGNLQISDLETAEWSENAIVYIENGCKITADFKGSSSNASRIRLLPDSSNWWRTRSRRGKQTTCRAYI</sequence>
<accession>A0A4U2PTQ1</accession>
<dbReference type="Proteomes" id="UP000308114">
    <property type="component" value="Unassembled WGS sequence"/>
</dbReference>
<comment type="caution">
    <text evidence="1">The sequence shown here is derived from an EMBL/GenBank/DDBJ whole genome shotgun (WGS) entry which is preliminary data.</text>
</comment>
<dbReference type="EMBL" id="PNXQ01000014">
    <property type="protein sequence ID" value="TKH42893.1"/>
    <property type="molecule type" value="Genomic_DNA"/>
</dbReference>
<reference evidence="1 2" key="1">
    <citation type="submission" date="2018-01" db="EMBL/GenBank/DDBJ databases">
        <title>Bacillales members from the olive rhizosphere are effective biological control agents against Verticillium dahliae.</title>
        <authorList>
            <person name="Gomez-Lama C."/>
            <person name="Legarda G."/>
            <person name="Ruano-Rosa D."/>
            <person name="Pizarro-Tobias P."/>
            <person name="Valverde-Corredor A."/>
            <person name="Niqui J.L."/>
            <person name="Trivino J.C."/>
            <person name="Roca A."/>
            <person name="Mercado-Blanco J."/>
        </authorList>
    </citation>
    <scope>NUCLEOTIDE SEQUENCE [LARGE SCALE GENOMIC DNA]</scope>
    <source>
        <strain evidence="1 2">PIC167</strain>
    </source>
</reference>
<name>A0A4U2PTQ1_9BACL</name>
<organism evidence="1 2">
    <name type="scientific">Paenibacillus terrae</name>
    <dbReference type="NCBI Taxonomy" id="159743"/>
    <lineage>
        <taxon>Bacteria</taxon>
        <taxon>Bacillati</taxon>
        <taxon>Bacillota</taxon>
        <taxon>Bacilli</taxon>
        <taxon>Bacillales</taxon>
        <taxon>Paenibacillaceae</taxon>
        <taxon>Paenibacillus</taxon>
    </lineage>
</organism>
<dbReference type="AlphaFoldDB" id="A0A4U2PTQ1"/>
<proteinExistence type="predicted"/>
<evidence type="ECO:0000313" key="1">
    <source>
        <dbReference type="EMBL" id="TKH42893.1"/>
    </source>
</evidence>